<dbReference type="PANTHER" id="PTHR30136">
    <property type="entry name" value="HELIX-TURN-HELIX TRANSCRIPTIONAL REGULATOR, ICLR FAMILY"/>
    <property type="match status" value="1"/>
</dbReference>
<dbReference type="Pfam" id="PF09339">
    <property type="entry name" value="HTH_IclR"/>
    <property type="match status" value="1"/>
</dbReference>
<evidence type="ECO:0000313" key="6">
    <source>
        <dbReference type="EMBL" id="AUN33809.1"/>
    </source>
</evidence>
<dbReference type="InterPro" id="IPR036388">
    <property type="entry name" value="WH-like_DNA-bd_sf"/>
</dbReference>
<accession>A0A2K9NL62</accession>
<evidence type="ECO:0000256" key="1">
    <source>
        <dbReference type="ARBA" id="ARBA00023015"/>
    </source>
</evidence>
<dbReference type="InterPro" id="IPR036390">
    <property type="entry name" value="WH_DNA-bd_sf"/>
</dbReference>
<evidence type="ECO:0000259" key="5">
    <source>
        <dbReference type="PROSITE" id="PS51078"/>
    </source>
</evidence>
<protein>
    <submittedName>
        <fullName evidence="6">IclR family transcriptional regulator</fullName>
    </submittedName>
</protein>
<dbReference type="GO" id="GO:0045892">
    <property type="term" value="P:negative regulation of DNA-templated transcription"/>
    <property type="evidence" value="ECO:0007669"/>
    <property type="project" value="TreeGrafter"/>
</dbReference>
<dbReference type="InterPro" id="IPR029016">
    <property type="entry name" value="GAF-like_dom_sf"/>
</dbReference>
<dbReference type="EMBL" id="CP025614">
    <property type="protein sequence ID" value="AUN33809.1"/>
    <property type="molecule type" value="Genomic_DNA"/>
</dbReference>
<evidence type="ECO:0000256" key="2">
    <source>
        <dbReference type="ARBA" id="ARBA00023125"/>
    </source>
</evidence>
<dbReference type="Proteomes" id="UP000234752">
    <property type="component" value="Plasmid unnamed2"/>
</dbReference>
<keyword evidence="2" id="KW-0238">DNA-binding</keyword>
<dbReference type="GO" id="GO:0003677">
    <property type="term" value="F:DNA binding"/>
    <property type="evidence" value="ECO:0007669"/>
    <property type="project" value="UniProtKB-KW"/>
</dbReference>
<keyword evidence="7" id="KW-1185">Reference proteome</keyword>
<dbReference type="PROSITE" id="PS51078">
    <property type="entry name" value="ICLR_ED"/>
    <property type="match status" value="1"/>
</dbReference>
<evidence type="ECO:0000313" key="7">
    <source>
        <dbReference type="Proteomes" id="UP000234752"/>
    </source>
</evidence>
<reference evidence="6 7" key="1">
    <citation type="submission" date="2017-12" db="EMBL/GenBank/DDBJ databases">
        <title>Genomes of bacteria within cyanobacterial aggregates.</title>
        <authorList>
            <person name="Cai H."/>
        </authorList>
    </citation>
    <scope>NUCLEOTIDE SEQUENCE [LARGE SCALE GENOMIC DNA]</scope>
    <source>
        <strain evidence="6 7">TH16</strain>
        <plasmid evidence="6 7">unnamed2</plasmid>
    </source>
</reference>
<feature type="domain" description="HTH iclR-type" evidence="4">
    <location>
        <begin position="48"/>
        <end position="108"/>
    </location>
</feature>
<keyword evidence="1" id="KW-0805">Transcription regulation</keyword>
<sequence length="292" mass="31480">MACISRCRAMPCWSSPPKRGVERGQRFGYGWGSLTVAGPPPMTDQPAPGLLDKALSLLPLVARAGTCSLTQLAGELGLPLSTIHRLAQDLTRHGYLIRLGRGRYRLGPALLSLAAGLRLEDMLIEVARPLVQDLARDCRACVHLGSFDGEMVTYLLKRGFGREKIFSAEGMQLEAYCSGIGKVLLAHLPAADRARYLAGGPFVALTPRTITDPARLDEELTRIRAQGWALDDEEILTGLRCAAVPVRDRTGTVIAALSVSAGLPAMPVARVADLLPLLHRTANTIRDRLFGA</sequence>
<dbReference type="SMART" id="SM00346">
    <property type="entry name" value="HTH_ICLR"/>
    <property type="match status" value="1"/>
</dbReference>
<dbReference type="Pfam" id="PF01614">
    <property type="entry name" value="IclR_C"/>
    <property type="match status" value="1"/>
</dbReference>
<proteinExistence type="predicted"/>
<dbReference type="PANTHER" id="PTHR30136:SF24">
    <property type="entry name" value="HTH-TYPE TRANSCRIPTIONAL REPRESSOR ALLR"/>
    <property type="match status" value="1"/>
</dbReference>
<dbReference type="GO" id="GO:0003700">
    <property type="term" value="F:DNA-binding transcription factor activity"/>
    <property type="evidence" value="ECO:0007669"/>
    <property type="project" value="TreeGrafter"/>
</dbReference>
<evidence type="ECO:0000259" key="4">
    <source>
        <dbReference type="PROSITE" id="PS51077"/>
    </source>
</evidence>
<dbReference type="KEGG" id="ncb:C0V82_25725"/>
<name>A0A2K9NL62_9PROT</name>
<geneLocation type="plasmid" evidence="6 7">
    <name>unnamed2</name>
</geneLocation>
<dbReference type="Gene3D" id="1.10.10.10">
    <property type="entry name" value="Winged helix-like DNA-binding domain superfamily/Winged helix DNA-binding domain"/>
    <property type="match status" value="1"/>
</dbReference>
<dbReference type="InterPro" id="IPR050707">
    <property type="entry name" value="HTH_MetabolicPath_Reg"/>
</dbReference>
<keyword evidence="6" id="KW-0614">Plasmid</keyword>
<organism evidence="6 7">
    <name type="scientific">Niveispirillum cyanobacteriorum</name>
    <dbReference type="NCBI Taxonomy" id="1612173"/>
    <lineage>
        <taxon>Bacteria</taxon>
        <taxon>Pseudomonadati</taxon>
        <taxon>Pseudomonadota</taxon>
        <taxon>Alphaproteobacteria</taxon>
        <taxon>Rhodospirillales</taxon>
        <taxon>Azospirillaceae</taxon>
        <taxon>Niveispirillum</taxon>
    </lineage>
</organism>
<dbReference type="Gene3D" id="3.30.450.40">
    <property type="match status" value="1"/>
</dbReference>
<dbReference type="InterPro" id="IPR005471">
    <property type="entry name" value="Tscrpt_reg_IclR_N"/>
</dbReference>
<dbReference type="AlphaFoldDB" id="A0A2K9NL62"/>
<dbReference type="PROSITE" id="PS51077">
    <property type="entry name" value="HTH_ICLR"/>
    <property type="match status" value="1"/>
</dbReference>
<dbReference type="SUPFAM" id="SSF55781">
    <property type="entry name" value="GAF domain-like"/>
    <property type="match status" value="1"/>
</dbReference>
<gene>
    <name evidence="6" type="ORF">C0V82_25725</name>
</gene>
<keyword evidence="3" id="KW-0804">Transcription</keyword>
<dbReference type="InterPro" id="IPR014757">
    <property type="entry name" value="Tscrpt_reg_IclR_C"/>
</dbReference>
<feature type="domain" description="IclR-ED" evidence="5">
    <location>
        <begin position="109"/>
        <end position="291"/>
    </location>
</feature>
<dbReference type="SUPFAM" id="SSF46785">
    <property type="entry name" value="Winged helix' DNA-binding domain"/>
    <property type="match status" value="1"/>
</dbReference>
<evidence type="ECO:0000256" key="3">
    <source>
        <dbReference type="ARBA" id="ARBA00023163"/>
    </source>
</evidence>